<dbReference type="RefSeq" id="WP_183364861.1">
    <property type="nucleotide sequence ID" value="NZ_JACIEZ010000001.1"/>
</dbReference>
<sequence>MTGYLGKRTNQDRDVVGRQIQNKQENQWGPIPGEIVSYDAAAGTATVKPLYKPVHNGNAVDMPELYEVPVDLPRTGSAGMTFPIPAGTKVMLTPAMRSMDNYEAGEGGEPFDGRSFHLADMRASIAGGDSLSDPMPNVDADNTHLRFSPDGAFGIKGSPDGKFRIDGSEGNLYDIIATFMELVASDQLIIAYGSSAGTGHQLQNRAELMELAAKVRAMAL</sequence>
<organism evidence="2 3">
    <name type="scientific">Gellertiella hungarica</name>
    <dbReference type="NCBI Taxonomy" id="1572859"/>
    <lineage>
        <taxon>Bacteria</taxon>
        <taxon>Pseudomonadati</taxon>
        <taxon>Pseudomonadota</taxon>
        <taxon>Alphaproteobacteria</taxon>
        <taxon>Hyphomicrobiales</taxon>
        <taxon>Rhizobiaceae</taxon>
        <taxon>Gellertiella</taxon>
    </lineage>
</organism>
<evidence type="ECO:0000313" key="2">
    <source>
        <dbReference type="EMBL" id="MBB4063694.1"/>
    </source>
</evidence>
<name>A0A7W6J2S6_9HYPH</name>
<dbReference type="AlphaFoldDB" id="A0A7W6J2S6"/>
<proteinExistence type="predicted"/>
<dbReference type="Pfam" id="PF18352">
    <property type="entry name" value="Gp138_N"/>
    <property type="match status" value="1"/>
</dbReference>
<dbReference type="InterPro" id="IPR037026">
    <property type="entry name" value="Vgr_OB-fold_dom_sf"/>
</dbReference>
<dbReference type="Proteomes" id="UP000528286">
    <property type="component" value="Unassembled WGS sequence"/>
</dbReference>
<dbReference type="InterPro" id="IPR041599">
    <property type="entry name" value="Gp138_N"/>
</dbReference>
<keyword evidence="3" id="KW-1185">Reference proteome</keyword>
<gene>
    <name evidence="2" type="ORF">GGR23_000855</name>
</gene>
<reference evidence="2 3" key="1">
    <citation type="submission" date="2020-08" db="EMBL/GenBank/DDBJ databases">
        <title>Genomic Encyclopedia of Type Strains, Phase IV (KMG-IV): sequencing the most valuable type-strain genomes for metagenomic binning, comparative biology and taxonomic classification.</title>
        <authorList>
            <person name="Goeker M."/>
        </authorList>
    </citation>
    <scope>NUCLEOTIDE SEQUENCE [LARGE SCALE GENOMIC DNA]</scope>
    <source>
        <strain evidence="2 3">DSM 29853</strain>
    </source>
</reference>
<protein>
    <recommendedName>
        <fullName evidence="1">Phage protein Gp138 N-terminal domain-containing protein</fullName>
    </recommendedName>
</protein>
<dbReference type="EMBL" id="JACIEZ010000001">
    <property type="protein sequence ID" value="MBB4063694.1"/>
    <property type="molecule type" value="Genomic_DNA"/>
</dbReference>
<evidence type="ECO:0000313" key="3">
    <source>
        <dbReference type="Proteomes" id="UP000528286"/>
    </source>
</evidence>
<evidence type="ECO:0000259" key="1">
    <source>
        <dbReference type="Pfam" id="PF18352"/>
    </source>
</evidence>
<dbReference type="Gene3D" id="2.40.50.230">
    <property type="entry name" value="Gp5 N-terminal domain"/>
    <property type="match status" value="1"/>
</dbReference>
<accession>A0A7W6J2S6</accession>
<feature type="domain" description="Phage protein Gp138 N-terminal" evidence="1">
    <location>
        <begin position="31"/>
        <end position="122"/>
    </location>
</feature>
<comment type="caution">
    <text evidence="2">The sequence shown here is derived from an EMBL/GenBank/DDBJ whole genome shotgun (WGS) entry which is preliminary data.</text>
</comment>